<sequence length="154" mass="17685">MSKKIFSAQDWENVPSEIQQAHTPSIAPIYNKVEDDVESVVREIEQCAIDIAPHYKDWVELGFALVNGLGENGREYYHRISRFYPTYQREETDKQYTHCLHSKGQGITIRSFFHLANQAGIPLAPFSKEHLSILPNIQNGKTGKWIKSEEELPV</sequence>
<gene>
    <name evidence="2" type="ORF">KHY35_24195</name>
</gene>
<evidence type="ECO:0000259" key="1">
    <source>
        <dbReference type="Pfam" id="PF08707"/>
    </source>
</evidence>
<evidence type="ECO:0000313" key="2">
    <source>
        <dbReference type="EMBL" id="MBS5413763.1"/>
    </source>
</evidence>
<dbReference type="AlphaFoldDB" id="A0A943E1K0"/>
<dbReference type="InterPro" id="IPR014819">
    <property type="entry name" value="PriCT_2"/>
</dbReference>
<dbReference type="Pfam" id="PF08707">
    <property type="entry name" value="PriCT_2"/>
    <property type="match status" value="1"/>
</dbReference>
<feature type="non-terminal residue" evidence="2">
    <location>
        <position position="154"/>
    </location>
</feature>
<dbReference type="Proteomes" id="UP000782901">
    <property type="component" value="Unassembled WGS sequence"/>
</dbReference>
<reference evidence="2" key="1">
    <citation type="submission" date="2021-02" db="EMBL/GenBank/DDBJ databases">
        <title>Infant gut strain persistence is associated with maternal origin, phylogeny, and functional potential including surface adhesion and iron acquisition.</title>
        <authorList>
            <person name="Lou Y.C."/>
        </authorList>
    </citation>
    <scope>NUCLEOTIDE SEQUENCE</scope>
    <source>
        <strain evidence="2">L3_082_243G1_dasL3_082_243G1_maxbin2.maxbin.015s ta_sub</strain>
    </source>
</reference>
<organism evidence="2 3">
    <name type="scientific">Bacteroides thetaiotaomicron</name>
    <dbReference type="NCBI Taxonomy" id="818"/>
    <lineage>
        <taxon>Bacteria</taxon>
        <taxon>Pseudomonadati</taxon>
        <taxon>Bacteroidota</taxon>
        <taxon>Bacteroidia</taxon>
        <taxon>Bacteroidales</taxon>
        <taxon>Bacteroidaceae</taxon>
        <taxon>Bacteroides</taxon>
    </lineage>
</organism>
<feature type="domain" description="Primase C-terminal 2" evidence="1">
    <location>
        <begin position="45"/>
        <end position="116"/>
    </location>
</feature>
<proteinExistence type="predicted"/>
<evidence type="ECO:0000313" key="3">
    <source>
        <dbReference type="Proteomes" id="UP000782901"/>
    </source>
</evidence>
<comment type="caution">
    <text evidence="2">The sequence shown here is derived from an EMBL/GenBank/DDBJ whole genome shotgun (WGS) entry which is preliminary data.</text>
</comment>
<dbReference type="GO" id="GO:0016817">
    <property type="term" value="F:hydrolase activity, acting on acid anhydrides"/>
    <property type="evidence" value="ECO:0007669"/>
    <property type="project" value="InterPro"/>
</dbReference>
<protein>
    <submittedName>
        <fullName evidence="2">PriCT-2 domain-containing protein</fullName>
    </submittedName>
</protein>
<accession>A0A943E1K0</accession>
<dbReference type="EMBL" id="JAGZEE010000099">
    <property type="protein sequence ID" value="MBS5413763.1"/>
    <property type="molecule type" value="Genomic_DNA"/>
</dbReference>
<name>A0A943E1K0_BACT4</name>